<evidence type="ECO:0000256" key="3">
    <source>
        <dbReference type="ARBA" id="ARBA00022475"/>
    </source>
</evidence>
<keyword evidence="4 7" id="KW-0812">Transmembrane</keyword>
<comment type="similarity">
    <text evidence="7">Belongs to the binding-protein-dependent transport system permease family.</text>
</comment>
<keyword evidence="10" id="KW-1185">Reference proteome</keyword>
<name>A0ABR7NPR5_9FIRM</name>
<dbReference type="Proteomes" id="UP000647491">
    <property type="component" value="Unassembled WGS sequence"/>
</dbReference>
<sequence>MKKFVLRRFAQMIFVWILVSIFSFSIVYFAPGDPLYIYMTPGATGHKMTDEELDRMRESLGLNGNVVEQYMSWAGKAARGNLGISINNKRPVLDQILEKLPCTAGLMGASLVLSLVLAIPLGLIAGTHKNKLADNIISGLTYLGISVPAFWLGIMMIIVFSMTFKLLPGSGMRTIGVNSAWDVIQHGIMPALVLSLNNMAVFVRYIRSNTIVQLEEEYVLTAVSKGAGKKRIMYGHVLKNCMLPVITSVGSRLGTLVTGSFIIESVFAWPGLGTLGMSAINNRDYPMIMGITMFSCTMLLLGNFLADILYGFADPRIKQGKE</sequence>
<evidence type="ECO:0000256" key="5">
    <source>
        <dbReference type="ARBA" id="ARBA00022989"/>
    </source>
</evidence>
<evidence type="ECO:0000313" key="9">
    <source>
        <dbReference type="EMBL" id="MBC8597909.1"/>
    </source>
</evidence>
<dbReference type="PANTHER" id="PTHR43163">
    <property type="entry name" value="DIPEPTIDE TRANSPORT SYSTEM PERMEASE PROTEIN DPPB-RELATED"/>
    <property type="match status" value="1"/>
</dbReference>
<feature type="transmembrane region" description="Helical" evidence="7">
    <location>
        <begin position="12"/>
        <end position="30"/>
    </location>
</feature>
<evidence type="ECO:0000256" key="4">
    <source>
        <dbReference type="ARBA" id="ARBA00022692"/>
    </source>
</evidence>
<dbReference type="SUPFAM" id="SSF161098">
    <property type="entry name" value="MetI-like"/>
    <property type="match status" value="1"/>
</dbReference>
<evidence type="ECO:0000313" key="10">
    <source>
        <dbReference type="Proteomes" id="UP000647491"/>
    </source>
</evidence>
<comment type="caution">
    <text evidence="9">The sequence shown here is derived from an EMBL/GenBank/DDBJ whole genome shotgun (WGS) entry which is preliminary data.</text>
</comment>
<dbReference type="Pfam" id="PF00528">
    <property type="entry name" value="BPD_transp_1"/>
    <property type="match status" value="1"/>
</dbReference>
<dbReference type="Gene3D" id="1.10.3720.10">
    <property type="entry name" value="MetI-like"/>
    <property type="match status" value="1"/>
</dbReference>
<accession>A0ABR7NPR5</accession>
<keyword evidence="6 7" id="KW-0472">Membrane</keyword>
<evidence type="ECO:0000256" key="1">
    <source>
        <dbReference type="ARBA" id="ARBA00004651"/>
    </source>
</evidence>
<feature type="transmembrane region" description="Helical" evidence="7">
    <location>
        <begin position="139"/>
        <end position="163"/>
    </location>
</feature>
<evidence type="ECO:0000256" key="2">
    <source>
        <dbReference type="ARBA" id="ARBA00022448"/>
    </source>
</evidence>
<feature type="transmembrane region" description="Helical" evidence="7">
    <location>
        <begin position="106"/>
        <end position="127"/>
    </location>
</feature>
<dbReference type="InterPro" id="IPR000515">
    <property type="entry name" value="MetI-like"/>
</dbReference>
<dbReference type="InterPro" id="IPR045621">
    <property type="entry name" value="BPD_transp_1_N"/>
</dbReference>
<protein>
    <submittedName>
        <fullName evidence="9">ABC transporter permease</fullName>
    </submittedName>
</protein>
<dbReference type="RefSeq" id="WP_022272715.1">
    <property type="nucleotide sequence ID" value="NZ_JACRTJ010000004.1"/>
</dbReference>
<feature type="domain" description="ABC transmembrane type-1" evidence="8">
    <location>
        <begin position="100"/>
        <end position="310"/>
    </location>
</feature>
<organism evidence="9 10">
    <name type="scientific">Enterocloster hominis</name>
    <name type="common">ex Liu et al. 2021</name>
    <dbReference type="NCBI Taxonomy" id="2763663"/>
    <lineage>
        <taxon>Bacteria</taxon>
        <taxon>Bacillati</taxon>
        <taxon>Bacillota</taxon>
        <taxon>Clostridia</taxon>
        <taxon>Lachnospirales</taxon>
        <taxon>Lachnospiraceae</taxon>
        <taxon>Enterocloster</taxon>
    </lineage>
</organism>
<reference evidence="9 10" key="1">
    <citation type="submission" date="2020-08" db="EMBL/GenBank/DDBJ databases">
        <title>Genome public.</title>
        <authorList>
            <person name="Liu C."/>
            <person name="Sun Q."/>
        </authorList>
    </citation>
    <scope>NUCLEOTIDE SEQUENCE [LARGE SCALE GENOMIC DNA]</scope>
    <source>
        <strain evidence="9 10">BX10</strain>
    </source>
</reference>
<proteinExistence type="inferred from homology"/>
<dbReference type="PROSITE" id="PS50928">
    <property type="entry name" value="ABC_TM1"/>
    <property type="match status" value="1"/>
</dbReference>
<evidence type="ECO:0000256" key="7">
    <source>
        <dbReference type="RuleBase" id="RU363032"/>
    </source>
</evidence>
<feature type="transmembrane region" description="Helical" evidence="7">
    <location>
        <begin position="183"/>
        <end position="203"/>
    </location>
</feature>
<dbReference type="PANTHER" id="PTHR43163:SF6">
    <property type="entry name" value="DIPEPTIDE TRANSPORT SYSTEM PERMEASE PROTEIN DPPB-RELATED"/>
    <property type="match status" value="1"/>
</dbReference>
<keyword evidence="2 7" id="KW-0813">Transport</keyword>
<keyword evidence="3" id="KW-1003">Cell membrane</keyword>
<dbReference type="InterPro" id="IPR035906">
    <property type="entry name" value="MetI-like_sf"/>
</dbReference>
<feature type="transmembrane region" description="Helical" evidence="7">
    <location>
        <begin position="241"/>
        <end position="267"/>
    </location>
</feature>
<feature type="transmembrane region" description="Helical" evidence="7">
    <location>
        <begin position="287"/>
        <end position="313"/>
    </location>
</feature>
<keyword evidence="5 7" id="KW-1133">Transmembrane helix</keyword>
<dbReference type="Pfam" id="PF19300">
    <property type="entry name" value="BPD_transp_1_N"/>
    <property type="match status" value="1"/>
</dbReference>
<dbReference type="EMBL" id="JACRTJ010000004">
    <property type="protein sequence ID" value="MBC8597909.1"/>
    <property type="molecule type" value="Genomic_DNA"/>
</dbReference>
<gene>
    <name evidence="9" type="ORF">H8708_01455</name>
</gene>
<evidence type="ECO:0000259" key="8">
    <source>
        <dbReference type="PROSITE" id="PS50928"/>
    </source>
</evidence>
<evidence type="ECO:0000256" key="6">
    <source>
        <dbReference type="ARBA" id="ARBA00023136"/>
    </source>
</evidence>
<dbReference type="CDD" id="cd06261">
    <property type="entry name" value="TM_PBP2"/>
    <property type="match status" value="1"/>
</dbReference>
<comment type="subcellular location">
    <subcellularLocation>
        <location evidence="1 7">Cell membrane</location>
        <topology evidence="1 7">Multi-pass membrane protein</topology>
    </subcellularLocation>
</comment>